<dbReference type="RefSeq" id="XP_001314214.1">
    <property type="nucleotide sequence ID" value="XM_001314200.1"/>
</dbReference>
<dbReference type="Proteomes" id="UP000001542">
    <property type="component" value="Unassembled WGS sequence"/>
</dbReference>
<evidence type="ECO:0000313" key="1">
    <source>
        <dbReference type="EMBL" id="EAY01573.1"/>
    </source>
</evidence>
<accession>A2F0J3</accession>
<protein>
    <submittedName>
        <fullName evidence="1">Uncharacterized protein</fullName>
    </submittedName>
</protein>
<dbReference type="EMBL" id="DS113563">
    <property type="protein sequence ID" value="EAY01573.1"/>
    <property type="molecule type" value="Genomic_DNA"/>
</dbReference>
<organism evidence="1 2">
    <name type="scientific">Trichomonas vaginalis (strain ATCC PRA-98 / G3)</name>
    <dbReference type="NCBI Taxonomy" id="412133"/>
    <lineage>
        <taxon>Eukaryota</taxon>
        <taxon>Metamonada</taxon>
        <taxon>Parabasalia</taxon>
        <taxon>Trichomonadida</taxon>
        <taxon>Trichomonadidae</taxon>
        <taxon>Trichomonas</taxon>
    </lineage>
</organism>
<dbReference type="SMR" id="A2F0J3"/>
<gene>
    <name evidence="1" type="ORF">TVAG_025710</name>
</gene>
<name>A2F0J3_TRIV3</name>
<proteinExistence type="predicted"/>
<evidence type="ECO:0000313" key="2">
    <source>
        <dbReference type="Proteomes" id="UP000001542"/>
    </source>
</evidence>
<keyword evidence="2" id="KW-1185">Reference proteome</keyword>
<dbReference type="KEGG" id="tva:4759399"/>
<dbReference type="VEuPathDB" id="TrichDB:TVAG_025710"/>
<reference evidence="1" key="1">
    <citation type="submission" date="2006-10" db="EMBL/GenBank/DDBJ databases">
        <authorList>
            <person name="Amadeo P."/>
            <person name="Zhao Q."/>
            <person name="Wortman J."/>
            <person name="Fraser-Liggett C."/>
            <person name="Carlton J."/>
        </authorList>
    </citation>
    <scope>NUCLEOTIDE SEQUENCE</scope>
    <source>
        <strain evidence="1">G3</strain>
    </source>
</reference>
<dbReference type="VEuPathDB" id="TrichDB:TVAGG3_0328840"/>
<sequence>MSSLPFLHTTNIQVPKKASTMMRSMNRTLPATRLMTASMPRTPNNVPAVPSAEYSNLERKEKISLENTADDLLNGVSFRTI</sequence>
<dbReference type="AlphaFoldDB" id="A2F0J3"/>
<reference evidence="1" key="2">
    <citation type="journal article" date="2007" name="Science">
        <title>Draft genome sequence of the sexually transmitted pathogen Trichomonas vaginalis.</title>
        <authorList>
            <person name="Carlton J.M."/>
            <person name="Hirt R.P."/>
            <person name="Silva J.C."/>
            <person name="Delcher A.L."/>
            <person name="Schatz M."/>
            <person name="Zhao Q."/>
            <person name="Wortman J.R."/>
            <person name="Bidwell S.L."/>
            <person name="Alsmark U.C.M."/>
            <person name="Besteiro S."/>
            <person name="Sicheritz-Ponten T."/>
            <person name="Noel C.J."/>
            <person name="Dacks J.B."/>
            <person name="Foster P.G."/>
            <person name="Simillion C."/>
            <person name="Van de Peer Y."/>
            <person name="Miranda-Saavedra D."/>
            <person name="Barton G.J."/>
            <person name="Westrop G.D."/>
            <person name="Mueller S."/>
            <person name="Dessi D."/>
            <person name="Fiori P.L."/>
            <person name="Ren Q."/>
            <person name="Paulsen I."/>
            <person name="Zhang H."/>
            <person name="Bastida-Corcuera F.D."/>
            <person name="Simoes-Barbosa A."/>
            <person name="Brown M.T."/>
            <person name="Hayes R.D."/>
            <person name="Mukherjee M."/>
            <person name="Okumura C.Y."/>
            <person name="Schneider R."/>
            <person name="Smith A.J."/>
            <person name="Vanacova S."/>
            <person name="Villalvazo M."/>
            <person name="Haas B.J."/>
            <person name="Pertea M."/>
            <person name="Feldblyum T.V."/>
            <person name="Utterback T.R."/>
            <person name="Shu C.L."/>
            <person name="Osoegawa K."/>
            <person name="de Jong P.J."/>
            <person name="Hrdy I."/>
            <person name="Horvathova L."/>
            <person name="Zubacova Z."/>
            <person name="Dolezal P."/>
            <person name="Malik S.B."/>
            <person name="Logsdon J.M. Jr."/>
            <person name="Henze K."/>
            <person name="Gupta A."/>
            <person name="Wang C.C."/>
            <person name="Dunne R.L."/>
            <person name="Upcroft J.A."/>
            <person name="Upcroft P."/>
            <person name="White O."/>
            <person name="Salzberg S.L."/>
            <person name="Tang P."/>
            <person name="Chiu C.-H."/>
            <person name="Lee Y.-S."/>
            <person name="Embley T.M."/>
            <person name="Coombs G.H."/>
            <person name="Mottram J.C."/>
            <person name="Tachezy J."/>
            <person name="Fraser-Liggett C.M."/>
            <person name="Johnson P.J."/>
        </authorList>
    </citation>
    <scope>NUCLEOTIDE SEQUENCE [LARGE SCALE GENOMIC DNA]</scope>
    <source>
        <strain evidence="1">G3</strain>
    </source>
</reference>
<dbReference type="InParanoid" id="A2F0J3"/>